<evidence type="ECO:0000259" key="5">
    <source>
        <dbReference type="Pfam" id="PF24326"/>
    </source>
</evidence>
<dbReference type="OrthoDB" id="242941at2759"/>
<dbReference type="VEuPathDB" id="TriTrypDB:TRSC58_02793"/>
<dbReference type="RefSeq" id="XP_029234163.1">
    <property type="nucleotide sequence ID" value="XM_029385982.1"/>
</dbReference>
<feature type="transmembrane region" description="Helical" evidence="1">
    <location>
        <begin position="1487"/>
        <end position="1509"/>
    </location>
</feature>
<reference evidence="8 9" key="1">
    <citation type="journal article" date="2018" name="BMC Genomics">
        <title>Genomic comparison of Trypanosoma conorhini and Trypanosoma rangeli to Trypanosoma cruzi strains of high and low virulence.</title>
        <authorList>
            <person name="Bradwell K.R."/>
            <person name="Koparde V.N."/>
            <person name="Matveyev A.V."/>
            <person name="Serrano M.G."/>
            <person name="Alves J.M."/>
            <person name="Parikh H."/>
            <person name="Huang B."/>
            <person name="Lee V."/>
            <person name="Espinosa-Alvarez O."/>
            <person name="Ortiz P.A."/>
            <person name="Costa-Martins A.G."/>
            <person name="Teixeira M.M."/>
            <person name="Buck G.A."/>
        </authorList>
    </citation>
    <scope>NUCLEOTIDE SEQUENCE [LARGE SCALE GENOMIC DNA]</scope>
    <source>
        <strain evidence="8 9">AM80</strain>
    </source>
</reference>
<evidence type="ECO:0000313" key="8">
    <source>
        <dbReference type="EMBL" id="RNE97520.1"/>
    </source>
</evidence>
<dbReference type="Pfam" id="PF24325">
    <property type="entry name" value="DUF7495"/>
    <property type="match status" value="1"/>
</dbReference>
<dbReference type="EMBL" id="MKGL01000554">
    <property type="protein sequence ID" value="RNE97520.1"/>
    <property type="molecule type" value="Genomic_DNA"/>
</dbReference>
<dbReference type="InterPro" id="IPR055918">
    <property type="entry name" value="DUF7495"/>
</dbReference>
<feature type="domain" description="DUF7498" evidence="7">
    <location>
        <begin position="1363"/>
        <end position="1458"/>
    </location>
</feature>
<accession>A0A422MWD3</accession>
<keyword evidence="1" id="KW-0472">Membrane</keyword>
<protein>
    <submittedName>
        <fullName evidence="8">Uncharacterized protein</fullName>
    </submittedName>
</protein>
<name>A0A422MWD3_TRYRA</name>
<dbReference type="InterPro" id="IPR059177">
    <property type="entry name" value="GH29D-like_dom"/>
</dbReference>
<dbReference type="Pfam" id="PF13290">
    <property type="entry name" value="CHB_HEX_C_1"/>
    <property type="match status" value="1"/>
</dbReference>
<dbReference type="InterPro" id="IPR055920">
    <property type="entry name" value="DUF7497"/>
</dbReference>
<feature type="domain" description="GH29D-like beta-sandwich" evidence="3">
    <location>
        <begin position="971"/>
        <end position="1021"/>
    </location>
</feature>
<dbReference type="InterPro" id="IPR055921">
    <property type="entry name" value="DUF7498"/>
</dbReference>
<feature type="domain" description="DUF7497" evidence="6">
    <location>
        <begin position="1257"/>
        <end position="1353"/>
    </location>
</feature>
<feature type="domain" description="DUF7496" evidence="5">
    <location>
        <begin position="1134"/>
        <end position="1248"/>
    </location>
</feature>
<feature type="chain" id="PRO_5019338742" evidence="2">
    <location>
        <begin position="32"/>
        <end position="1535"/>
    </location>
</feature>
<feature type="signal peptide" evidence="2">
    <location>
        <begin position="1"/>
        <end position="31"/>
    </location>
</feature>
<keyword evidence="1" id="KW-0812">Transmembrane</keyword>
<dbReference type="Pfam" id="PF24326">
    <property type="entry name" value="DUF7496"/>
    <property type="match status" value="1"/>
</dbReference>
<feature type="domain" description="DUF7495" evidence="4">
    <location>
        <begin position="823"/>
        <end position="926"/>
    </location>
</feature>
<dbReference type="GeneID" id="40333223"/>
<dbReference type="Pfam" id="PF24327">
    <property type="entry name" value="DUF7497"/>
    <property type="match status" value="1"/>
</dbReference>
<evidence type="ECO:0000259" key="3">
    <source>
        <dbReference type="Pfam" id="PF13290"/>
    </source>
</evidence>
<dbReference type="VEuPathDB" id="TriTrypDB:TRSC58_06054"/>
<dbReference type="InterPro" id="IPR055919">
    <property type="entry name" value="DUF7496"/>
</dbReference>
<comment type="caution">
    <text evidence="8">The sequence shown here is derived from an EMBL/GenBank/DDBJ whole genome shotgun (WGS) entry which is preliminary data.</text>
</comment>
<evidence type="ECO:0000259" key="7">
    <source>
        <dbReference type="Pfam" id="PF24328"/>
    </source>
</evidence>
<keyword evidence="2" id="KW-0732">Signal</keyword>
<evidence type="ECO:0000259" key="4">
    <source>
        <dbReference type="Pfam" id="PF24325"/>
    </source>
</evidence>
<evidence type="ECO:0000256" key="2">
    <source>
        <dbReference type="SAM" id="SignalP"/>
    </source>
</evidence>
<proteinExistence type="predicted"/>
<sequence>MIALRHPALRRASFVVVAVLVSFLFLGVASSREVVVGVLDGTHKLTAEDITTGFRASEKNFVTRCGEFDAHGDKFVVILEMGKFSDYLVPKAGVTLCGLLTSSTTAQKYLHAPQDPREAAWDGHTFPIAPSLYTTALGGSAEGYVSGGRSTLSFWGDNGGDTNHTGGCCAQLPNRGAAWYQPYRLVLAPKEPALYLAWGTKPTIAVTNAPVEFEINVWNMRSEPVGENVTFDITTNGKRVTVTSPVGRYTHFADAPEKGSTKYAITVDLVSGPDTANKKQLKIEVDVLGKLPWDVKPSAGEKIPALVRFGKEGTAIGPVDGAAALYEDWFASTIVGGESQIRPVAGHFSTARPHSLSPVRGKWENVTQADGVFRVLVPCKSVQYYAVAVYSAVDQRIVVQYEYNTAAVVYFAGIRRLSHVLDGAHEGSFALDVTQGYHQVLVKLFSDSSTAVKDSENCTVVSSFSMRVIGTAVGYTHAVMPDIPEGAHEMWNNEYMFYLLHLGDSQEEYLYGGLDEDFINVRTASPRPGNYMSGKIWKSLVFYGGRIPVSAEGLPDDKEAAVSYVAIALYSGYEEKVPLSWTFIIGGKTDVFIDGERVYSRPSDTGPLTENATTPISRGWHQLIVRIAATKGKSWGLTFFIRFDNYRIGGSHSPGTNLPFGVAFIRPNMPLLSLMALVDMELEDGAIPFDPSNATAVSDEFTDLPIGASYMPGLLSPQRIWALGQERQYRWAGKVSDDGNWGSHSFGGNFNQYWSFALYATEQMQAAVRVMFHGGHTIWLGGAVVGSAPLSWKKEVLHTLSLEKGWNQLIIKLRANNSFHFVDTNDGTMTWTKANAVCTGTRYMELCPQSAVCPLGVGRPGVLPVAGGSAFVPVKTAENEWVQVSAEGGNGTSMCETWRKAHGGQSPKWGEASDDIPERRLVPCCGDNPPPFMWLSITPSPDAKGELGYAYDIPIVVEAPVVTVDDPAALTQTVRMASATPNATIKYAVNNASEMVVYTGPLTITASSTIVAQAFAQNRESRMTYFLVAIDNEPSVDRIACVENERCPLFVSGVDPNWSIAVVSTKIPGKVMKNYLYIDYVLHQEPSLDFSGVLNIENHRVVVPPFRGGTYNVIPYHGSAKARMMLNVLVYRETKLIPSEVLGTQETMFRIEGGVGEGDAALLPFSSRGSPATCDAAACIAALDSKRDRVAVLSFSDHAYYFTQDLYGYAGELSCLCLCLSCSKGASRWESLRIEPSKVVSQTVNVSVLSPAPSSGESVGAVRPHSVQNGDILELFGLFITSSRYSVRFVRAASTGGSHVAPLCTVDGVQAGSLMCKMQVRAGVIGMWNVSLMNGATQVPFAKGTRNEIQVLPLVPLVESARGVCAATSAKCVTGAQMTFYGANFNPVEPSYNDVIVGEAVAANPILCRVTIATETELTCVLSIPRDKEHGTYSIRVRVRASETEWAAEQSAGFLVLGDDAHVPGWKANDAPHPVPANDDKRSNTALIVWLVFGSLLLVLLVVFIVLYFPPIYMRRRTGEIEGSSNPSELQLRKT</sequence>
<evidence type="ECO:0000259" key="6">
    <source>
        <dbReference type="Pfam" id="PF24327"/>
    </source>
</evidence>
<evidence type="ECO:0000313" key="9">
    <source>
        <dbReference type="Proteomes" id="UP000283634"/>
    </source>
</evidence>
<gene>
    <name evidence="8" type="ORF">TraAM80_09290</name>
</gene>
<organism evidence="8 9">
    <name type="scientific">Trypanosoma rangeli</name>
    <dbReference type="NCBI Taxonomy" id="5698"/>
    <lineage>
        <taxon>Eukaryota</taxon>
        <taxon>Discoba</taxon>
        <taxon>Euglenozoa</taxon>
        <taxon>Kinetoplastea</taxon>
        <taxon>Metakinetoplastina</taxon>
        <taxon>Trypanosomatida</taxon>
        <taxon>Trypanosomatidae</taxon>
        <taxon>Trypanosoma</taxon>
        <taxon>Herpetosoma</taxon>
    </lineage>
</organism>
<dbReference type="Proteomes" id="UP000283634">
    <property type="component" value="Unassembled WGS sequence"/>
</dbReference>
<dbReference type="OMA" id="RTHEDTI"/>
<keyword evidence="1" id="KW-1133">Transmembrane helix</keyword>
<evidence type="ECO:0000256" key="1">
    <source>
        <dbReference type="SAM" id="Phobius"/>
    </source>
</evidence>
<dbReference type="Pfam" id="PF24328">
    <property type="entry name" value="DUF7498"/>
    <property type="match status" value="1"/>
</dbReference>
<keyword evidence="9" id="KW-1185">Reference proteome</keyword>